<dbReference type="STRING" id="57577.A0A2K3NY81"/>
<evidence type="ECO:0000313" key="2">
    <source>
        <dbReference type="EMBL" id="PNY07979.1"/>
    </source>
</evidence>
<feature type="compositionally biased region" description="Polar residues" evidence="1">
    <location>
        <begin position="23"/>
        <end position="47"/>
    </location>
</feature>
<comment type="caution">
    <text evidence="2">The sequence shown here is derived from an EMBL/GenBank/DDBJ whole genome shotgun (WGS) entry which is preliminary data.</text>
</comment>
<feature type="region of interest" description="Disordered" evidence="1">
    <location>
        <begin position="1"/>
        <end position="70"/>
    </location>
</feature>
<protein>
    <submittedName>
        <fullName evidence="2">Kinesin-like protein KIF15</fullName>
    </submittedName>
</protein>
<dbReference type="EMBL" id="ASHM01002224">
    <property type="protein sequence ID" value="PNY07979.1"/>
    <property type="molecule type" value="Genomic_DNA"/>
</dbReference>
<accession>A0A2K3NY81</accession>
<evidence type="ECO:0000256" key="1">
    <source>
        <dbReference type="SAM" id="MobiDB-lite"/>
    </source>
</evidence>
<dbReference type="AlphaFoldDB" id="A0A2K3NY81"/>
<sequence>MLRDSKLPRRNLGKHEEIENLDPSDSSLSAANQRFSEASRPPLNTIQDIERTPSKTAKRKGGPELRTPDRSLQLKQRFAWPQRSETVSSMFDDRRGSGIGNATPRVSRTAVRAYSESNSTQSTCLLCLMIEEDLESEMLPLG</sequence>
<evidence type="ECO:0000313" key="3">
    <source>
        <dbReference type="Proteomes" id="UP000236291"/>
    </source>
</evidence>
<gene>
    <name evidence="2" type="ORF">L195_g004488</name>
</gene>
<dbReference type="Proteomes" id="UP000236291">
    <property type="component" value="Unassembled WGS sequence"/>
</dbReference>
<reference evidence="2 3" key="1">
    <citation type="journal article" date="2014" name="Am. J. Bot.">
        <title>Genome assembly and annotation for red clover (Trifolium pratense; Fabaceae).</title>
        <authorList>
            <person name="Istvanek J."/>
            <person name="Jaros M."/>
            <person name="Krenek A."/>
            <person name="Repkova J."/>
        </authorList>
    </citation>
    <scope>NUCLEOTIDE SEQUENCE [LARGE SCALE GENOMIC DNA]</scope>
    <source>
        <strain evidence="3">cv. Tatra</strain>
        <tissue evidence="2">Young leaves</tissue>
    </source>
</reference>
<feature type="compositionally biased region" description="Basic and acidic residues" evidence="1">
    <location>
        <begin position="1"/>
        <end position="18"/>
    </location>
</feature>
<name>A0A2K3NY81_TRIPR</name>
<organism evidence="2 3">
    <name type="scientific">Trifolium pratense</name>
    <name type="common">Red clover</name>
    <dbReference type="NCBI Taxonomy" id="57577"/>
    <lineage>
        <taxon>Eukaryota</taxon>
        <taxon>Viridiplantae</taxon>
        <taxon>Streptophyta</taxon>
        <taxon>Embryophyta</taxon>
        <taxon>Tracheophyta</taxon>
        <taxon>Spermatophyta</taxon>
        <taxon>Magnoliopsida</taxon>
        <taxon>eudicotyledons</taxon>
        <taxon>Gunneridae</taxon>
        <taxon>Pentapetalae</taxon>
        <taxon>rosids</taxon>
        <taxon>fabids</taxon>
        <taxon>Fabales</taxon>
        <taxon>Fabaceae</taxon>
        <taxon>Papilionoideae</taxon>
        <taxon>50 kb inversion clade</taxon>
        <taxon>NPAAA clade</taxon>
        <taxon>Hologalegina</taxon>
        <taxon>IRL clade</taxon>
        <taxon>Trifolieae</taxon>
        <taxon>Trifolium</taxon>
    </lineage>
</organism>
<proteinExistence type="predicted"/>
<feature type="region of interest" description="Disordered" evidence="1">
    <location>
        <begin position="83"/>
        <end position="104"/>
    </location>
</feature>
<reference evidence="2 3" key="2">
    <citation type="journal article" date="2017" name="Front. Plant Sci.">
        <title>Gene Classification and Mining of Molecular Markers Useful in Red Clover (Trifolium pratense) Breeding.</title>
        <authorList>
            <person name="Istvanek J."/>
            <person name="Dluhosova J."/>
            <person name="Dluhos P."/>
            <person name="Patkova L."/>
            <person name="Nedelnik J."/>
            <person name="Repkova J."/>
        </authorList>
    </citation>
    <scope>NUCLEOTIDE SEQUENCE [LARGE SCALE GENOMIC DNA]</scope>
    <source>
        <strain evidence="3">cv. Tatra</strain>
        <tissue evidence="2">Young leaves</tissue>
    </source>
</reference>